<evidence type="ECO:0000313" key="1">
    <source>
        <dbReference type="EMBL" id="XCN66845.1"/>
    </source>
</evidence>
<gene>
    <name evidence="1" type="ORF">N011_20500</name>
</gene>
<protein>
    <submittedName>
        <fullName evidence="1">Type II toxin-antitoxin system YafO family toxin</fullName>
    </submittedName>
</protein>
<organism evidence="1">
    <name type="scientific">Pseudomonas syringae CC1417</name>
    <dbReference type="NCBI Taxonomy" id="1357272"/>
    <lineage>
        <taxon>Bacteria</taxon>
        <taxon>Pseudomonadati</taxon>
        <taxon>Pseudomonadota</taxon>
        <taxon>Gammaproteobacteria</taxon>
        <taxon>Pseudomonadales</taxon>
        <taxon>Pseudomonadaceae</taxon>
        <taxon>Pseudomonas</taxon>
        <taxon>Pseudomonas syringae</taxon>
    </lineage>
</organism>
<accession>A0AAU8LE76</accession>
<reference evidence="1" key="1">
    <citation type="journal article" date="2014" name="Genome Announc.">
        <title>Draft Genome Sequences of a Phylogenetically Diverse Suite of Pseudomonas syringae Strains from Multiple Source Populations.</title>
        <authorList>
            <person name="Baltrus D.A."/>
            <person name="Yourstone S."/>
            <person name="Lind A."/>
            <person name="Guilbaud C."/>
            <person name="Sands D.C."/>
            <person name="Jones C.D."/>
            <person name="Morris C.E."/>
            <person name="Dangl J.L."/>
        </authorList>
    </citation>
    <scope>NUCLEOTIDE SEQUENCE</scope>
    <source>
        <strain evidence="1">CC1417</strain>
    </source>
</reference>
<sequence length="144" mass="16721">MSEIEVSFHPDLYNALIEDVLKDFPDFAEALLEDFREYKSGGLPDYFGKDDLYLHPPLAYSVKLWHIHLAMPPEKFPRGMAQRDRKCRKGNPHQDAALVYVQGLYEENRYCILTVLHPDAHSKARENQVIGYLARLAKEFRDAN</sequence>
<dbReference type="EMBL" id="CP159362">
    <property type="protein sequence ID" value="XCN66845.1"/>
    <property type="molecule type" value="Genomic_DNA"/>
</dbReference>
<proteinExistence type="predicted"/>
<dbReference type="RefSeq" id="WP_024696143.1">
    <property type="nucleotide sequence ID" value="NZ_CP159362.1"/>
</dbReference>
<dbReference type="InterPro" id="IPR020353">
    <property type="entry name" value="Toxin_YafO"/>
</dbReference>
<dbReference type="AlphaFoldDB" id="A0AAU8LE76"/>
<reference evidence="1" key="2">
    <citation type="submission" date="2024-07" db="EMBL/GenBank/DDBJ databases">
        <title>A complete genome sequence for Pseudomonas syringae CC1417.</title>
        <authorList>
            <person name="Baltrus D.A."/>
        </authorList>
    </citation>
    <scope>NUCLEOTIDE SEQUENCE</scope>
    <source>
        <strain evidence="1">CC1417</strain>
    </source>
</reference>
<dbReference type="Pfam" id="PF13957">
    <property type="entry name" value="YafO_toxin"/>
    <property type="match status" value="1"/>
</dbReference>
<name>A0AAU8LE76_PSESX</name>